<evidence type="ECO:0000313" key="4">
    <source>
        <dbReference type="Proteomes" id="UP000031036"/>
    </source>
</evidence>
<dbReference type="Pfam" id="PF00240">
    <property type="entry name" value="ubiquitin"/>
    <property type="match status" value="1"/>
</dbReference>
<protein>
    <recommendedName>
        <fullName evidence="1">Ubiquitin-like domain-containing protein</fullName>
    </recommendedName>
</protein>
<dbReference type="SMART" id="SM00213">
    <property type="entry name" value="UBQ"/>
    <property type="match status" value="1"/>
</dbReference>
<dbReference type="InterPro" id="IPR000626">
    <property type="entry name" value="Ubiquitin-like_dom"/>
</dbReference>
<dbReference type="AlphaFoldDB" id="A0A0B2W1I0"/>
<dbReference type="EMBL" id="JPKZ01000487">
    <property type="protein sequence ID" value="KHN87030.1"/>
    <property type="molecule type" value="Genomic_DNA"/>
</dbReference>
<evidence type="ECO:0000259" key="1">
    <source>
        <dbReference type="PROSITE" id="PS50053"/>
    </source>
</evidence>
<evidence type="ECO:0000313" key="2">
    <source>
        <dbReference type="EMBL" id="KHN87030.1"/>
    </source>
</evidence>
<accession>A0A0B2W1I0</accession>
<dbReference type="CDD" id="cd17039">
    <property type="entry name" value="Ubl_ubiquitin_like"/>
    <property type="match status" value="1"/>
</dbReference>
<dbReference type="OrthoDB" id="10519630at2759"/>
<reference evidence="3" key="2">
    <citation type="submission" date="2018-11" db="EMBL/GenBank/DDBJ databases">
        <authorList>
            <consortium name="Pathogen Informatics"/>
        </authorList>
    </citation>
    <scope>NUCLEOTIDE SEQUENCE [LARGE SCALE GENOMIC DNA]</scope>
</reference>
<dbReference type="EMBL" id="UYWY01019510">
    <property type="protein sequence ID" value="VDM37866.1"/>
    <property type="molecule type" value="Genomic_DNA"/>
</dbReference>
<sequence length="146" mass="15744">MKLLVKRLGHGQAETVIHIGAERTVGELKEAVGAALNLPASTLKLICSGRALSSGGTTLRSYGIEEGATLNVIFTPNVDMQSSLARTVSTILGPNCPSTAIATIIVHFKYFLARSVDEDLSLDELEKYAKTRNSLRSRLVTKFQNV</sequence>
<feature type="domain" description="Ubiquitin-like" evidence="1">
    <location>
        <begin position="1"/>
        <end position="73"/>
    </location>
</feature>
<keyword evidence="4" id="KW-1185">Reference proteome</keyword>
<evidence type="ECO:0000313" key="3">
    <source>
        <dbReference type="EMBL" id="VDM37866.1"/>
    </source>
</evidence>
<dbReference type="SUPFAM" id="SSF54236">
    <property type="entry name" value="Ubiquitin-like"/>
    <property type="match status" value="1"/>
</dbReference>
<dbReference type="Proteomes" id="UP000031036">
    <property type="component" value="Unassembled WGS sequence"/>
</dbReference>
<organism evidence="2 4">
    <name type="scientific">Toxocara canis</name>
    <name type="common">Canine roundworm</name>
    <dbReference type="NCBI Taxonomy" id="6265"/>
    <lineage>
        <taxon>Eukaryota</taxon>
        <taxon>Metazoa</taxon>
        <taxon>Ecdysozoa</taxon>
        <taxon>Nematoda</taxon>
        <taxon>Chromadorea</taxon>
        <taxon>Rhabditida</taxon>
        <taxon>Spirurina</taxon>
        <taxon>Ascaridomorpha</taxon>
        <taxon>Ascaridoidea</taxon>
        <taxon>Toxocaridae</taxon>
        <taxon>Toxocara</taxon>
    </lineage>
</organism>
<reference evidence="2 4" key="1">
    <citation type="submission" date="2014-11" db="EMBL/GenBank/DDBJ databases">
        <title>Genetic blueprint of the zoonotic pathogen Toxocara canis.</title>
        <authorList>
            <person name="Zhu X.-Q."/>
            <person name="Korhonen P.K."/>
            <person name="Cai H."/>
            <person name="Young N.D."/>
            <person name="Nejsum P."/>
            <person name="von Samson-Himmelstjerna G."/>
            <person name="Boag P.R."/>
            <person name="Tan P."/>
            <person name="Li Q."/>
            <person name="Min J."/>
            <person name="Yang Y."/>
            <person name="Wang X."/>
            <person name="Fang X."/>
            <person name="Hall R.S."/>
            <person name="Hofmann A."/>
            <person name="Sternberg P.W."/>
            <person name="Jex A.R."/>
            <person name="Gasser R.B."/>
        </authorList>
    </citation>
    <scope>NUCLEOTIDE SEQUENCE [LARGE SCALE GENOMIC DNA]</scope>
    <source>
        <strain evidence="2">PN_DK_2014</strain>
    </source>
</reference>
<dbReference type="InterPro" id="IPR029071">
    <property type="entry name" value="Ubiquitin-like_domsf"/>
</dbReference>
<dbReference type="OMA" id="YVKRVNT"/>
<dbReference type="STRING" id="6265.A0A0B2W1I0"/>
<dbReference type="Gene3D" id="3.10.20.90">
    <property type="entry name" value="Phosphatidylinositol 3-kinase Catalytic Subunit, Chain A, domain 1"/>
    <property type="match status" value="1"/>
</dbReference>
<gene>
    <name evidence="2" type="ORF">Tcan_15230</name>
    <name evidence="3" type="ORF">TCNE_LOCUS6545</name>
</gene>
<dbReference type="PROSITE" id="PS50053">
    <property type="entry name" value="UBIQUITIN_2"/>
    <property type="match status" value="1"/>
</dbReference>
<name>A0A0B2W1I0_TOXCA</name>
<proteinExistence type="predicted"/>